<reference evidence="3 4" key="1">
    <citation type="submission" date="2017-11" db="EMBL/GenBank/DDBJ databases">
        <title>Genomic Encyclopedia of Archaeal and Bacterial Type Strains, Phase II (KMG-II): From Individual Species to Whole Genera.</title>
        <authorList>
            <person name="Goeker M."/>
        </authorList>
    </citation>
    <scope>NUCLEOTIDE SEQUENCE [LARGE SCALE GENOMIC DNA]</scope>
    <source>
        <strain evidence="3 4">DSM 27393</strain>
    </source>
</reference>
<feature type="transmembrane region" description="Helical" evidence="1">
    <location>
        <begin position="208"/>
        <end position="228"/>
    </location>
</feature>
<dbReference type="InterPro" id="IPR050623">
    <property type="entry name" value="Glucan_succinyl_AcylTrfase"/>
</dbReference>
<feature type="transmembrane region" description="Helical" evidence="1">
    <location>
        <begin position="174"/>
        <end position="196"/>
    </location>
</feature>
<organism evidence="3 4">
    <name type="scientific">Diaminobutyricimonas aerilata</name>
    <dbReference type="NCBI Taxonomy" id="1162967"/>
    <lineage>
        <taxon>Bacteria</taxon>
        <taxon>Bacillati</taxon>
        <taxon>Actinomycetota</taxon>
        <taxon>Actinomycetes</taxon>
        <taxon>Micrococcales</taxon>
        <taxon>Microbacteriaceae</taxon>
        <taxon>Diaminobutyricimonas</taxon>
    </lineage>
</organism>
<sequence>MTRPMAEAAPRPTRTPRLAWLDNLRVALIVLVVLHHLALMYGAAGPWYWVELEADTAATTVALIFLLVNQSWFMGSFFAISGYFAPGSFDRKGAGAFVRDRLLRLGVPLLLYVFALAPLAAAIGAVGLGAPLPSYLDAIGSGPAWFLGVLLVFSLGYALVRLGRPAGPTHKRRLTVRALVGFVVALAAATYLWRFLVPFGTFIPVVDLPSAFEAPQYVALFAAGAVAYRRGWLERLPGRFGVGAGITVIVATVLLLPIIALYPDAMAGGGTWQSAVLALWEAVMATGMPLALIVLFRRRADRQGRVARELSASAFSVFLVHAPVITAVAVALDPLGMPAVLGFAVGVAVGLPLSFLVAAGLRRLPGLRRVL</sequence>
<feature type="transmembrane region" description="Helical" evidence="1">
    <location>
        <begin position="144"/>
        <end position="162"/>
    </location>
</feature>
<keyword evidence="3" id="KW-0808">Transferase</keyword>
<keyword evidence="4" id="KW-1185">Reference proteome</keyword>
<evidence type="ECO:0000256" key="1">
    <source>
        <dbReference type="SAM" id="Phobius"/>
    </source>
</evidence>
<dbReference type="OrthoDB" id="7375713at2"/>
<accession>A0A2M9CFI1</accession>
<name>A0A2M9CFI1_9MICO</name>
<keyword evidence="1" id="KW-0812">Transmembrane</keyword>
<evidence type="ECO:0000259" key="2">
    <source>
        <dbReference type="Pfam" id="PF01757"/>
    </source>
</evidence>
<feature type="transmembrane region" description="Helical" evidence="1">
    <location>
        <begin position="338"/>
        <end position="361"/>
    </location>
</feature>
<evidence type="ECO:0000313" key="4">
    <source>
        <dbReference type="Proteomes" id="UP000228758"/>
    </source>
</evidence>
<dbReference type="Proteomes" id="UP000228758">
    <property type="component" value="Unassembled WGS sequence"/>
</dbReference>
<gene>
    <name evidence="3" type="ORF">CLV46_0150</name>
</gene>
<dbReference type="Pfam" id="PF01757">
    <property type="entry name" value="Acyl_transf_3"/>
    <property type="match status" value="1"/>
</dbReference>
<dbReference type="InterPro" id="IPR002656">
    <property type="entry name" value="Acyl_transf_3_dom"/>
</dbReference>
<dbReference type="GO" id="GO:0016747">
    <property type="term" value="F:acyltransferase activity, transferring groups other than amino-acyl groups"/>
    <property type="evidence" value="ECO:0007669"/>
    <property type="project" value="InterPro"/>
</dbReference>
<feature type="transmembrane region" description="Helical" evidence="1">
    <location>
        <begin position="26"/>
        <end position="49"/>
    </location>
</feature>
<dbReference type="RefSeq" id="WP_100363030.1">
    <property type="nucleotide sequence ID" value="NZ_PGFF01000001.1"/>
</dbReference>
<protein>
    <submittedName>
        <fullName evidence="3">Surface polysaccharide O-acyltransferase-like enzyme</fullName>
    </submittedName>
</protein>
<evidence type="ECO:0000313" key="3">
    <source>
        <dbReference type="EMBL" id="PJJ70628.1"/>
    </source>
</evidence>
<dbReference type="PANTHER" id="PTHR36927">
    <property type="entry name" value="BLR4337 PROTEIN"/>
    <property type="match status" value="1"/>
</dbReference>
<proteinExistence type="predicted"/>
<keyword evidence="1" id="KW-1133">Transmembrane helix</keyword>
<dbReference type="EMBL" id="PGFF01000001">
    <property type="protein sequence ID" value="PJJ70628.1"/>
    <property type="molecule type" value="Genomic_DNA"/>
</dbReference>
<dbReference type="PANTHER" id="PTHR36927:SF4">
    <property type="entry name" value="BLR5718 PROTEIN"/>
    <property type="match status" value="1"/>
</dbReference>
<feature type="transmembrane region" description="Helical" evidence="1">
    <location>
        <begin position="274"/>
        <end position="298"/>
    </location>
</feature>
<feature type="transmembrane region" description="Helical" evidence="1">
    <location>
        <begin position="105"/>
        <end position="132"/>
    </location>
</feature>
<feature type="transmembrane region" description="Helical" evidence="1">
    <location>
        <begin position="240"/>
        <end position="262"/>
    </location>
</feature>
<dbReference type="AlphaFoldDB" id="A0A2M9CFI1"/>
<feature type="transmembrane region" description="Helical" evidence="1">
    <location>
        <begin position="310"/>
        <end position="332"/>
    </location>
</feature>
<feature type="domain" description="Acyltransferase 3" evidence="2">
    <location>
        <begin position="19"/>
        <end position="358"/>
    </location>
</feature>
<keyword evidence="3" id="KW-0012">Acyltransferase</keyword>
<comment type="caution">
    <text evidence="3">The sequence shown here is derived from an EMBL/GenBank/DDBJ whole genome shotgun (WGS) entry which is preliminary data.</text>
</comment>
<keyword evidence="1" id="KW-0472">Membrane</keyword>
<feature type="transmembrane region" description="Helical" evidence="1">
    <location>
        <begin position="61"/>
        <end position="84"/>
    </location>
</feature>